<dbReference type="InterPro" id="IPR038883">
    <property type="entry name" value="AN11006-like"/>
</dbReference>
<comment type="caution">
    <text evidence="2">The sequence shown here is derived from an EMBL/GenBank/DDBJ whole genome shotgun (WGS) entry which is preliminary data.</text>
</comment>
<organism evidence="2 3">
    <name type="scientific">Lepraria neglecta</name>
    <dbReference type="NCBI Taxonomy" id="209136"/>
    <lineage>
        <taxon>Eukaryota</taxon>
        <taxon>Fungi</taxon>
        <taxon>Dikarya</taxon>
        <taxon>Ascomycota</taxon>
        <taxon>Pezizomycotina</taxon>
        <taxon>Lecanoromycetes</taxon>
        <taxon>OSLEUM clade</taxon>
        <taxon>Lecanoromycetidae</taxon>
        <taxon>Lecanorales</taxon>
        <taxon>Lecanorineae</taxon>
        <taxon>Stereocaulaceae</taxon>
        <taxon>Lepraria</taxon>
    </lineage>
</organism>
<sequence>MAANLLLKLPAELRNQIYHLSVVHDQIITINHHQLLHHLLRRGNTASSHRSRSDEYEKTVSNLALTFTCRQIHAEVAPFYYFENVFSFNWTPALQFVVVAAAVPNAVWFFGHIWLNVRHAPMIRTLNALPNLDQPDLELPIGFLRSANLTIQFTDYVQRQEPRKKNSTQAPTRPSLLLDLPPELQIRVWRHVLVEDTPIKVVNHQRQKRAEELPPTLLQSGQRLKLADDNRCNKRRTASNLALALTCRQIHLEMTPIYYAEKTFSFYLGYRSKPDAHIPIEFAKAIGPVKASSVVSLKLDRPVHIPILEPLAAFPGQLSNVGAGGIGSGARKLSWLRSLWHFAKAGRMFLRQRAHMIMMSLRS</sequence>
<gene>
    <name evidence="2" type="ORF">OEA41_005053</name>
</gene>
<dbReference type="PANTHER" id="PTHR42085:SF1">
    <property type="entry name" value="F-BOX DOMAIN-CONTAINING PROTEIN"/>
    <property type="match status" value="1"/>
</dbReference>
<dbReference type="InterPro" id="IPR056632">
    <property type="entry name" value="DUF7730"/>
</dbReference>
<dbReference type="EMBL" id="JASNWA010000010">
    <property type="protein sequence ID" value="KAK3168605.1"/>
    <property type="molecule type" value="Genomic_DNA"/>
</dbReference>
<dbReference type="AlphaFoldDB" id="A0AAD9YZ14"/>
<dbReference type="Pfam" id="PF24864">
    <property type="entry name" value="DUF7730"/>
    <property type="match status" value="2"/>
</dbReference>
<reference evidence="2" key="1">
    <citation type="submission" date="2022-11" db="EMBL/GenBank/DDBJ databases">
        <title>Chromosomal genome sequence assembly and mating type (MAT) locus characterization of the leprose asexual lichenized fungus Lepraria neglecta (Nyl.) Erichsen.</title>
        <authorList>
            <person name="Allen J.L."/>
            <person name="Pfeffer B."/>
        </authorList>
    </citation>
    <scope>NUCLEOTIDE SEQUENCE</scope>
    <source>
        <strain evidence="2">Allen 5258</strain>
    </source>
</reference>
<proteinExistence type="predicted"/>
<dbReference type="PANTHER" id="PTHR42085">
    <property type="entry name" value="F-BOX DOMAIN-CONTAINING PROTEIN"/>
    <property type="match status" value="1"/>
</dbReference>
<evidence type="ECO:0000313" key="2">
    <source>
        <dbReference type="EMBL" id="KAK3168605.1"/>
    </source>
</evidence>
<protein>
    <recommendedName>
        <fullName evidence="1">DUF7730 domain-containing protein</fullName>
    </recommendedName>
</protein>
<keyword evidence="3" id="KW-1185">Reference proteome</keyword>
<feature type="domain" description="DUF7730" evidence="1">
    <location>
        <begin position="3"/>
        <end position="96"/>
    </location>
</feature>
<dbReference type="Proteomes" id="UP001276659">
    <property type="component" value="Unassembled WGS sequence"/>
</dbReference>
<feature type="domain" description="DUF7730" evidence="1">
    <location>
        <begin position="175"/>
        <end position="267"/>
    </location>
</feature>
<evidence type="ECO:0000259" key="1">
    <source>
        <dbReference type="Pfam" id="PF24864"/>
    </source>
</evidence>
<evidence type="ECO:0000313" key="3">
    <source>
        <dbReference type="Proteomes" id="UP001276659"/>
    </source>
</evidence>
<accession>A0AAD9YZ14</accession>
<name>A0AAD9YZ14_9LECA</name>